<keyword evidence="1" id="KW-1133">Transmembrane helix</keyword>
<keyword evidence="1" id="KW-0812">Transmembrane</keyword>
<dbReference type="AlphaFoldDB" id="A0A6J7DPD5"/>
<evidence type="ECO:0000256" key="1">
    <source>
        <dbReference type="SAM" id="Phobius"/>
    </source>
</evidence>
<organism evidence="2">
    <name type="scientific">freshwater metagenome</name>
    <dbReference type="NCBI Taxonomy" id="449393"/>
    <lineage>
        <taxon>unclassified sequences</taxon>
        <taxon>metagenomes</taxon>
        <taxon>ecological metagenomes</taxon>
    </lineage>
</organism>
<dbReference type="EMBL" id="CAFBLU010000008">
    <property type="protein sequence ID" value="CAB4870159.1"/>
    <property type="molecule type" value="Genomic_DNA"/>
</dbReference>
<accession>A0A6J7DPD5</accession>
<feature type="transmembrane region" description="Helical" evidence="1">
    <location>
        <begin position="47"/>
        <end position="67"/>
    </location>
</feature>
<evidence type="ECO:0000313" key="2">
    <source>
        <dbReference type="EMBL" id="CAB4870159.1"/>
    </source>
</evidence>
<proteinExistence type="predicted"/>
<name>A0A6J7DPD5_9ZZZZ</name>
<protein>
    <submittedName>
        <fullName evidence="2">Unannotated protein</fullName>
    </submittedName>
</protein>
<reference evidence="2" key="1">
    <citation type="submission" date="2020-05" db="EMBL/GenBank/DDBJ databases">
        <authorList>
            <person name="Chiriac C."/>
            <person name="Salcher M."/>
            <person name="Ghai R."/>
            <person name="Kavagutti S V."/>
        </authorList>
    </citation>
    <scope>NUCLEOTIDE SEQUENCE</scope>
</reference>
<sequence length="107" mass="11260">MTEQQNEHTPEKAAPVNADVAINEENNDSVDSEGAVAPLGRPPLAKIFYGVLAVIATAMLWVGAGGVKQQACIAQATAKYPDSQGQYGKLNSDLRKKAAINCSSTPF</sequence>
<keyword evidence="1" id="KW-0472">Membrane</keyword>
<gene>
    <name evidence="2" type="ORF">UFOPK3444_00679</name>
</gene>